<feature type="compositionally biased region" description="Acidic residues" evidence="1">
    <location>
        <begin position="117"/>
        <end position="137"/>
    </location>
</feature>
<protein>
    <submittedName>
        <fullName evidence="2">Uncharacterized protein</fullName>
    </submittedName>
</protein>
<feature type="compositionally biased region" description="Acidic residues" evidence="1">
    <location>
        <begin position="16"/>
        <end position="33"/>
    </location>
</feature>
<organism evidence="2 3">
    <name type="scientific">Daucus carota subsp. sativus</name>
    <name type="common">Carrot</name>
    <dbReference type="NCBI Taxonomy" id="79200"/>
    <lineage>
        <taxon>Eukaryota</taxon>
        <taxon>Viridiplantae</taxon>
        <taxon>Streptophyta</taxon>
        <taxon>Embryophyta</taxon>
        <taxon>Tracheophyta</taxon>
        <taxon>Spermatophyta</taxon>
        <taxon>Magnoliopsida</taxon>
        <taxon>eudicotyledons</taxon>
        <taxon>Gunneridae</taxon>
        <taxon>Pentapetalae</taxon>
        <taxon>asterids</taxon>
        <taxon>campanulids</taxon>
        <taxon>Apiales</taxon>
        <taxon>Apiaceae</taxon>
        <taxon>Apioideae</taxon>
        <taxon>Scandiceae</taxon>
        <taxon>Daucinae</taxon>
        <taxon>Daucus</taxon>
        <taxon>Daucus sect. Daucus</taxon>
    </lineage>
</organism>
<dbReference type="AlphaFoldDB" id="A0A175YGE0"/>
<evidence type="ECO:0000313" key="3">
    <source>
        <dbReference type="Proteomes" id="UP000077755"/>
    </source>
</evidence>
<dbReference type="EMBL" id="CP093351">
    <property type="protein sequence ID" value="WOH15498.1"/>
    <property type="molecule type" value="Genomic_DNA"/>
</dbReference>
<reference evidence="2" key="1">
    <citation type="journal article" date="2016" name="Nat. Genet.">
        <title>A high-quality carrot genome assembly provides new insights into carotenoid accumulation and asterid genome evolution.</title>
        <authorList>
            <person name="Iorizzo M."/>
            <person name="Ellison S."/>
            <person name="Senalik D."/>
            <person name="Zeng P."/>
            <person name="Satapoomin P."/>
            <person name="Huang J."/>
            <person name="Bowman M."/>
            <person name="Iovene M."/>
            <person name="Sanseverino W."/>
            <person name="Cavagnaro P."/>
            <person name="Yildiz M."/>
            <person name="Macko-Podgorni A."/>
            <person name="Moranska E."/>
            <person name="Grzebelus E."/>
            <person name="Grzebelus D."/>
            <person name="Ashrafi H."/>
            <person name="Zheng Z."/>
            <person name="Cheng S."/>
            <person name="Spooner D."/>
            <person name="Van Deynze A."/>
            <person name="Simon P."/>
        </authorList>
    </citation>
    <scope>NUCLEOTIDE SEQUENCE</scope>
    <source>
        <tissue evidence="2">Leaf</tissue>
    </source>
</reference>
<dbReference type="Gramene" id="KZM82595">
    <property type="protein sequence ID" value="KZM82595"/>
    <property type="gene ID" value="DCAR_030164"/>
</dbReference>
<accession>A0A175YGE0</accession>
<evidence type="ECO:0000313" key="2">
    <source>
        <dbReference type="EMBL" id="WOH15498.1"/>
    </source>
</evidence>
<proteinExistence type="predicted"/>
<feature type="region of interest" description="Disordered" evidence="1">
    <location>
        <begin position="115"/>
        <end position="146"/>
    </location>
</feature>
<dbReference type="Proteomes" id="UP000077755">
    <property type="component" value="Chromosome 9"/>
</dbReference>
<sequence length="158" mass="18053">MEEGKGSLTLLQELYAGDDDDENERKEDEDDALGAEGFGKVEFVDVHSLFEVRDFDENAVNPYVMNLEMNHHERNDIVHPQEEVDDDDDEDGKGSLEFQRLYDLAFKNKKMVASCDVQEDDEDDDDAAEGDDVDNQEGDVALVQEQDEVEIDIEYKKI</sequence>
<name>A0A175YGE0_DAUCS</name>
<reference evidence="2" key="2">
    <citation type="submission" date="2022-03" db="EMBL/GenBank/DDBJ databases">
        <title>Draft title - Genomic analysis of global carrot germplasm unveils the trajectory of domestication and the origin of high carotenoid orange carrot.</title>
        <authorList>
            <person name="Iorizzo M."/>
            <person name="Ellison S."/>
            <person name="Senalik D."/>
            <person name="Macko-Podgorni A."/>
            <person name="Grzebelus D."/>
            <person name="Bostan H."/>
            <person name="Rolling W."/>
            <person name="Curaba J."/>
            <person name="Simon P."/>
        </authorList>
    </citation>
    <scope>NUCLEOTIDE SEQUENCE</scope>
    <source>
        <tissue evidence="2">Leaf</tissue>
    </source>
</reference>
<evidence type="ECO:0000256" key="1">
    <source>
        <dbReference type="SAM" id="MobiDB-lite"/>
    </source>
</evidence>
<keyword evidence="3" id="KW-1185">Reference proteome</keyword>
<feature type="region of interest" description="Disordered" evidence="1">
    <location>
        <begin position="74"/>
        <end position="94"/>
    </location>
</feature>
<gene>
    <name evidence="2" type="ORF">DCAR_0935039</name>
</gene>
<feature type="region of interest" description="Disordered" evidence="1">
    <location>
        <begin position="1"/>
        <end position="36"/>
    </location>
</feature>